<dbReference type="PANTHER" id="PTHR35936:SF17">
    <property type="entry name" value="ARGININE-BINDING EXTRACELLULAR PROTEIN ARTP"/>
    <property type="match status" value="1"/>
</dbReference>
<dbReference type="Gene3D" id="3.40.190.10">
    <property type="entry name" value="Periplasmic binding protein-like II"/>
    <property type="match status" value="2"/>
</dbReference>
<feature type="domain" description="Solute-binding protein family 3/N-terminal" evidence="6">
    <location>
        <begin position="68"/>
        <end position="296"/>
    </location>
</feature>
<feature type="chain" id="PRO_5040842731" description="Solute-binding protein family 3/N-terminal domain-containing protein" evidence="5">
    <location>
        <begin position="22"/>
        <end position="308"/>
    </location>
</feature>
<dbReference type="PROSITE" id="PS01039">
    <property type="entry name" value="SBP_BACTERIAL_3"/>
    <property type="match status" value="1"/>
</dbReference>
<evidence type="ECO:0000313" key="8">
    <source>
        <dbReference type="Proteomes" id="UP000014387"/>
    </source>
</evidence>
<dbReference type="SUPFAM" id="SSF53850">
    <property type="entry name" value="Periplasmic binding protein-like II"/>
    <property type="match status" value="1"/>
</dbReference>
<dbReference type="RefSeq" id="WP_016443678.1">
    <property type="nucleotide sequence ID" value="NZ_KE150266.1"/>
</dbReference>
<evidence type="ECO:0000256" key="2">
    <source>
        <dbReference type="ARBA" id="ARBA00010333"/>
    </source>
</evidence>
<dbReference type="Pfam" id="PF00497">
    <property type="entry name" value="SBP_bac_3"/>
    <property type="match status" value="1"/>
</dbReference>
<comment type="similarity">
    <text evidence="2 4">Belongs to the bacterial solute-binding protein 3 family.</text>
</comment>
<dbReference type="Proteomes" id="UP000014387">
    <property type="component" value="Unassembled WGS sequence"/>
</dbReference>
<protein>
    <recommendedName>
        <fullName evidence="6">Solute-binding protein family 3/N-terminal domain-containing protein</fullName>
    </recommendedName>
</protein>
<dbReference type="InterPro" id="IPR018313">
    <property type="entry name" value="SBP_3_CS"/>
</dbReference>
<dbReference type="PROSITE" id="PS51257">
    <property type="entry name" value="PROKAR_LIPOPROTEIN"/>
    <property type="match status" value="1"/>
</dbReference>
<reference evidence="7 8" key="1">
    <citation type="submission" date="2013-05" db="EMBL/GenBank/DDBJ databases">
        <title>The Genome Sequence of Actinomyces europaeus ACS-120-V-COL10B.</title>
        <authorList>
            <consortium name="The Broad Institute Genomics Platform"/>
            <person name="Earl A."/>
            <person name="Ward D."/>
            <person name="Feldgarden M."/>
            <person name="Gevers D."/>
            <person name="Saerens B."/>
            <person name="Vaneechoutte M."/>
            <person name="Walker B."/>
            <person name="Young S."/>
            <person name="Zeng Q."/>
            <person name="Gargeya S."/>
            <person name="Fitzgerald M."/>
            <person name="Haas B."/>
            <person name="Abouelleil A."/>
            <person name="Allen A.W."/>
            <person name="Alvarado L."/>
            <person name="Arachchi H.M."/>
            <person name="Berlin A.M."/>
            <person name="Chapman S.B."/>
            <person name="Gainer-Dewar J."/>
            <person name="Goldberg J."/>
            <person name="Griggs A."/>
            <person name="Gujja S."/>
            <person name="Hansen M."/>
            <person name="Howarth C."/>
            <person name="Imamovic A."/>
            <person name="Ireland A."/>
            <person name="Larimer J."/>
            <person name="McCowan C."/>
            <person name="Murphy C."/>
            <person name="Pearson M."/>
            <person name="Poon T.W."/>
            <person name="Priest M."/>
            <person name="Roberts A."/>
            <person name="Saif S."/>
            <person name="Shea T."/>
            <person name="Sisk P."/>
            <person name="Sykes S."/>
            <person name="Wortman J."/>
            <person name="Nusbaum C."/>
            <person name="Birren B."/>
        </authorList>
    </citation>
    <scope>NUCLEOTIDE SEQUENCE [LARGE SCALE GENOMIC DNA]</scope>
    <source>
        <strain evidence="7 8">ACS-120-V-Col10b</strain>
    </source>
</reference>
<dbReference type="InterPro" id="IPR001638">
    <property type="entry name" value="Solute-binding_3/MltF_N"/>
</dbReference>
<proteinExistence type="inferred from homology"/>
<dbReference type="PANTHER" id="PTHR35936">
    <property type="entry name" value="MEMBRANE-BOUND LYTIC MUREIN TRANSGLYCOSYLASE F"/>
    <property type="match status" value="1"/>
</dbReference>
<dbReference type="AlphaFoldDB" id="A0A9W5RDT5"/>
<evidence type="ECO:0000259" key="6">
    <source>
        <dbReference type="SMART" id="SM00062"/>
    </source>
</evidence>
<evidence type="ECO:0000256" key="5">
    <source>
        <dbReference type="SAM" id="SignalP"/>
    </source>
</evidence>
<dbReference type="EMBL" id="AGWN01000001">
    <property type="protein sequence ID" value="EPD30566.1"/>
    <property type="molecule type" value="Genomic_DNA"/>
</dbReference>
<comment type="subcellular location">
    <subcellularLocation>
        <location evidence="1">Cell envelope</location>
    </subcellularLocation>
</comment>
<keyword evidence="8" id="KW-1185">Reference proteome</keyword>
<feature type="signal peptide" evidence="5">
    <location>
        <begin position="1"/>
        <end position="21"/>
    </location>
</feature>
<evidence type="ECO:0000256" key="1">
    <source>
        <dbReference type="ARBA" id="ARBA00004196"/>
    </source>
</evidence>
<dbReference type="GO" id="GO:0030313">
    <property type="term" value="C:cell envelope"/>
    <property type="evidence" value="ECO:0007669"/>
    <property type="project" value="UniProtKB-SubCell"/>
</dbReference>
<evidence type="ECO:0000256" key="3">
    <source>
        <dbReference type="ARBA" id="ARBA00022729"/>
    </source>
</evidence>
<dbReference type="CDD" id="cd01004">
    <property type="entry name" value="PBP2_MidA_like"/>
    <property type="match status" value="1"/>
</dbReference>
<name>A0A9W5RDT5_9ACTO</name>
<keyword evidence="3 5" id="KW-0732">Signal</keyword>
<sequence>MKTQKILSMVAVATLATLSLAACSDPDQPSDDATAPSDSVAKFYDIDSIETQADIAALVPEEIKSRGELRNGASTDYAPAEFRDTDGQTPIGYDIELVKALAKVMGLSEGTTTHAEFATIIPALGTKFDIGASSFTITPERIEQVNMVSYVEVGSSYAVKAGNPSGFDPSNPCGKTIGVQTGTYQQTFVTELSAECEAKGEPAIKVMPHDLNTDNVTKLIGGQYDAVLSDSTITGWAIKSTNGQLDQVGEVIESEPQGIVINKDDAALTEAVQKALQYLMDKGILEDILNLYGAGDAALSQAEVDPGK</sequence>
<evidence type="ECO:0000313" key="7">
    <source>
        <dbReference type="EMBL" id="EPD30566.1"/>
    </source>
</evidence>
<accession>A0A9W5RDT5</accession>
<organism evidence="7 8">
    <name type="scientific">Gleimia europaea ACS-120-V-Col10b</name>
    <dbReference type="NCBI Taxonomy" id="883069"/>
    <lineage>
        <taxon>Bacteria</taxon>
        <taxon>Bacillati</taxon>
        <taxon>Actinomycetota</taxon>
        <taxon>Actinomycetes</taxon>
        <taxon>Actinomycetales</taxon>
        <taxon>Actinomycetaceae</taxon>
        <taxon>Gleimia</taxon>
    </lineage>
</organism>
<dbReference type="OrthoDB" id="4633994at2"/>
<gene>
    <name evidence="7" type="ORF">HMPREF9238_00312</name>
</gene>
<comment type="caution">
    <text evidence="7">The sequence shown here is derived from an EMBL/GenBank/DDBJ whole genome shotgun (WGS) entry which is preliminary data.</text>
</comment>
<dbReference type="SMART" id="SM00062">
    <property type="entry name" value="PBPb"/>
    <property type="match status" value="1"/>
</dbReference>
<evidence type="ECO:0000256" key="4">
    <source>
        <dbReference type="RuleBase" id="RU003744"/>
    </source>
</evidence>